<dbReference type="Proteomes" id="UP000215914">
    <property type="component" value="Unassembled WGS sequence"/>
</dbReference>
<keyword evidence="2" id="KW-1185">Reference proteome</keyword>
<reference evidence="1" key="2">
    <citation type="submission" date="2020-06" db="EMBL/GenBank/DDBJ databases">
        <title>Helianthus annuus Genome sequencing and assembly Release 2.</title>
        <authorList>
            <person name="Gouzy J."/>
            <person name="Langlade N."/>
            <person name="Munos S."/>
        </authorList>
    </citation>
    <scope>NUCLEOTIDE SEQUENCE</scope>
    <source>
        <tissue evidence="1">Leaves</tissue>
    </source>
</reference>
<evidence type="ECO:0000313" key="1">
    <source>
        <dbReference type="EMBL" id="KAF5767511.1"/>
    </source>
</evidence>
<proteinExistence type="predicted"/>
<sequence>MPLSKTRSFCNPRGKEIICFNCVIMLTESSTYTFFYVYDKAFGKIDSFYVFM</sequence>
<dbReference type="EMBL" id="MNCJ02000329">
    <property type="protein sequence ID" value="KAF5767511.1"/>
    <property type="molecule type" value="Genomic_DNA"/>
</dbReference>
<evidence type="ECO:0000313" key="2">
    <source>
        <dbReference type="Proteomes" id="UP000215914"/>
    </source>
</evidence>
<dbReference type="Gramene" id="mRNA:HanXRQr2_Chr14g0625121">
    <property type="protein sequence ID" value="CDS:HanXRQr2_Chr14g0625121.1"/>
    <property type="gene ID" value="HanXRQr2_Chr14g0625121"/>
</dbReference>
<name>A0A9K3E7V0_HELAN</name>
<protein>
    <submittedName>
        <fullName evidence="1">Uncharacterized protein</fullName>
    </submittedName>
</protein>
<dbReference type="AlphaFoldDB" id="A0A9K3E7V0"/>
<gene>
    <name evidence="1" type="ORF">HanXRQr2_Chr14g0625121</name>
</gene>
<accession>A0A9K3E7V0</accession>
<comment type="caution">
    <text evidence="1">The sequence shown here is derived from an EMBL/GenBank/DDBJ whole genome shotgun (WGS) entry which is preliminary data.</text>
</comment>
<organism evidence="1 2">
    <name type="scientific">Helianthus annuus</name>
    <name type="common">Common sunflower</name>
    <dbReference type="NCBI Taxonomy" id="4232"/>
    <lineage>
        <taxon>Eukaryota</taxon>
        <taxon>Viridiplantae</taxon>
        <taxon>Streptophyta</taxon>
        <taxon>Embryophyta</taxon>
        <taxon>Tracheophyta</taxon>
        <taxon>Spermatophyta</taxon>
        <taxon>Magnoliopsida</taxon>
        <taxon>eudicotyledons</taxon>
        <taxon>Gunneridae</taxon>
        <taxon>Pentapetalae</taxon>
        <taxon>asterids</taxon>
        <taxon>campanulids</taxon>
        <taxon>Asterales</taxon>
        <taxon>Asteraceae</taxon>
        <taxon>Asteroideae</taxon>
        <taxon>Heliantheae alliance</taxon>
        <taxon>Heliantheae</taxon>
        <taxon>Helianthus</taxon>
    </lineage>
</organism>
<reference evidence="1" key="1">
    <citation type="journal article" date="2017" name="Nature">
        <title>The sunflower genome provides insights into oil metabolism, flowering and Asterid evolution.</title>
        <authorList>
            <person name="Badouin H."/>
            <person name="Gouzy J."/>
            <person name="Grassa C.J."/>
            <person name="Murat F."/>
            <person name="Staton S.E."/>
            <person name="Cottret L."/>
            <person name="Lelandais-Briere C."/>
            <person name="Owens G.L."/>
            <person name="Carrere S."/>
            <person name="Mayjonade B."/>
            <person name="Legrand L."/>
            <person name="Gill N."/>
            <person name="Kane N.C."/>
            <person name="Bowers J.E."/>
            <person name="Hubner S."/>
            <person name="Bellec A."/>
            <person name="Berard A."/>
            <person name="Berges H."/>
            <person name="Blanchet N."/>
            <person name="Boniface M.C."/>
            <person name="Brunel D."/>
            <person name="Catrice O."/>
            <person name="Chaidir N."/>
            <person name="Claudel C."/>
            <person name="Donnadieu C."/>
            <person name="Faraut T."/>
            <person name="Fievet G."/>
            <person name="Helmstetter N."/>
            <person name="King M."/>
            <person name="Knapp S.J."/>
            <person name="Lai Z."/>
            <person name="Le Paslier M.C."/>
            <person name="Lippi Y."/>
            <person name="Lorenzon L."/>
            <person name="Mandel J.R."/>
            <person name="Marage G."/>
            <person name="Marchand G."/>
            <person name="Marquand E."/>
            <person name="Bret-Mestries E."/>
            <person name="Morien E."/>
            <person name="Nambeesan S."/>
            <person name="Nguyen T."/>
            <person name="Pegot-Espagnet P."/>
            <person name="Pouilly N."/>
            <person name="Raftis F."/>
            <person name="Sallet E."/>
            <person name="Schiex T."/>
            <person name="Thomas J."/>
            <person name="Vandecasteele C."/>
            <person name="Vares D."/>
            <person name="Vear F."/>
            <person name="Vautrin S."/>
            <person name="Crespi M."/>
            <person name="Mangin B."/>
            <person name="Burke J.M."/>
            <person name="Salse J."/>
            <person name="Munos S."/>
            <person name="Vincourt P."/>
            <person name="Rieseberg L.H."/>
            <person name="Langlade N.B."/>
        </authorList>
    </citation>
    <scope>NUCLEOTIDE SEQUENCE</scope>
    <source>
        <tissue evidence="1">Leaves</tissue>
    </source>
</reference>